<sequence>MLVKRIASYLTLALLASATAEARQSPVTVAERFFTPIDTQSNVDSIAVWHGPDSEERLLIATSKAAHKLYVYDAKNGFPISQFGTPGSELGQFLRPNGIASADDFLFVVERDNHRVQILRLPDFTPLTSFGSEELIKPYGIYLRKIAEGSFQAYVSDDYNKVLPGEKPEPNPAGIRKRVKRFQIVINGQGVDTKLINAFGEHEGPHALDVVESLMGDEASGKLMVADEDEQHGLEIHVFDLEGNDTGKRLGQGTFQFQPEGIALWETIAGKGYWIFTDQGKQANHYHVYDRKNLSYRGTFSGERTLNTDGVAIDLKPTARYPMGVFYGIHDDCGVSAWSIADISKELQLR</sequence>
<dbReference type="RefSeq" id="WP_200354607.1">
    <property type="nucleotide sequence ID" value="NZ_JAENIL010000008.1"/>
</dbReference>
<protein>
    <submittedName>
        <fullName evidence="5">Phytase</fullName>
    </submittedName>
</protein>
<feature type="repeat" description="NHL" evidence="2">
    <location>
        <begin position="80"/>
        <end position="122"/>
    </location>
</feature>
<dbReference type="Proteomes" id="UP000617628">
    <property type="component" value="Unassembled WGS sequence"/>
</dbReference>
<name>A0A934RZL2_9BACT</name>
<dbReference type="Pfam" id="PF02333">
    <property type="entry name" value="Phytase"/>
    <property type="match status" value="1"/>
</dbReference>
<reference evidence="5" key="1">
    <citation type="submission" date="2021-01" db="EMBL/GenBank/DDBJ databases">
        <title>Modified the classification status of verrucomicrobia.</title>
        <authorList>
            <person name="Feng X."/>
        </authorList>
    </citation>
    <scope>NUCLEOTIDE SEQUENCE</scope>
    <source>
        <strain evidence="5">KCTC 13126</strain>
    </source>
</reference>
<evidence type="ECO:0000259" key="4">
    <source>
        <dbReference type="PROSITE" id="PS51662"/>
    </source>
</evidence>
<dbReference type="InterPro" id="IPR001258">
    <property type="entry name" value="NHL_repeat"/>
</dbReference>
<dbReference type="PANTHER" id="PTHR24104">
    <property type="entry name" value="E3 UBIQUITIN-PROTEIN LIGASE NHLRC1-RELATED"/>
    <property type="match status" value="1"/>
</dbReference>
<dbReference type="Gene3D" id="2.120.10.30">
    <property type="entry name" value="TolB, C-terminal domain"/>
    <property type="match status" value="1"/>
</dbReference>
<dbReference type="GO" id="GO:0008270">
    <property type="term" value="F:zinc ion binding"/>
    <property type="evidence" value="ECO:0007669"/>
    <property type="project" value="UniProtKB-KW"/>
</dbReference>
<gene>
    <name evidence="5" type="ORF">JIN87_05900</name>
</gene>
<dbReference type="GO" id="GO:0016158">
    <property type="term" value="F:inositol hexakisphosphate 3-phosphatase activity"/>
    <property type="evidence" value="ECO:0007669"/>
    <property type="project" value="InterPro"/>
</dbReference>
<feature type="domain" description="BPP" evidence="4">
    <location>
        <begin position="8"/>
        <end position="347"/>
    </location>
</feature>
<dbReference type="InterPro" id="IPR011042">
    <property type="entry name" value="6-blade_b-propeller_TolB-like"/>
</dbReference>
<comment type="caution">
    <text evidence="5">The sequence shown here is derived from an EMBL/GenBank/DDBJ whole genome shotgun (WGS) entry which is preliminary data.</text>
</comment>
<evidence type="ECO:0000313" key="6">
    <source>
        <dbReference type="Proteomes" id="UP000617628"/>
    </source>
</evidence>
<keyword evidence="6" id="KW-1185">Reference proteome</keyword>
<evidence type="ECO:0000256" key="1">
    <source>
        <dbReference type="ARBA" id="ARBA00022737"/>
    </source>
</evidence>
<dbReference type="PANTHER" id="PTHR24104:SF25">
    <property type="entry name" value="PROTEIN LIN-41"/>
    <property type="match status" value="1"/>
</dbReference>
<evidence type="ECO:0000256" key="3">
    <source>
        <dbReference type="SAM" id="SignalP"/>
    </source>
</evidence>
<organism evidence="5 6">
    <name type="scientific">Pelagicoccus mobilis</name>
    <dbReference type="NCBI Taxonomy" id="415221"/>
    <lineage>
        <taxon>Bacteria</taxon>
        <taxon>Pseudomonadati</taxon>
        <taxon>Verrucomicrobiota</taxon>
        <taxon>Opitutia</taxon>
        <taxon>Puniceicoccales</taxon>
        <taxon>Pelagicoccaceae</taxon>
        <taxon>Pelagicoccus</taxon>
    </lineage>
</organism>
<dbReference type="SUPFAM" id="SSF50956">
    <property type="entry name" value="Thermostable phytase (3-phytase)"/>
    <property type="match status" value="1"/>
</dbReference>
<dbReference type="PROSITE" id="PS51125">
    <property type="entry name" value="NHL"/>
    <property type="match status" value="1"/>
</dbReference>
<dbReference type="InterPro" id="IPR003431">
    <property type="entry name" value="B-propeller_Phytase"/>
</dbReference>
<dbReference type="EMBL" id="JAENIL010000008">
    <property type="protein sequence ID" value="MBK1876393.1"/>
    <property type="molecule type" value="Genomic_DNA"/>
</dbReference>
<proteinExistence type="predicted"/>
<evidence type="ECO:0000256" key="2">
    <source>
        <dbReference type="PROSITE-ProRule" id="PRU00504"/>
    </source>
</evidence>
<keyword evidence="1" id="KW-0677">Repeat</keyword>
<evidence type="ECO:0000313" key="5">
    <source>
        <dbReference type="EMBL" id="MBK1876393.1"/>
    </source>
</evidence>
<dbReference type="PROSITE" id="PS51662">
    <property type="entry name" value="BP_PHYTASE"/>
    <property type="match status" value="1"/>
</dbReference>
<feature type="chain" id="PRO_5037758682" evidence="3">
    <location>
        <begin position="23"/>
        <end position="350"/>
    </location>
</feature>
<keyword evidence="3" id="KW-0732">Signal</keyword>
<accession>A0A934RZL2</accession>
<feature type="signal peptide" evidence="3">
    <location>
        <begin position="1"/>
        <end position="22"/>
    </location>
</feature>
<dbReference type="AlphaFoldDB" id="A0A934RZL2"/>
<dbReference type="InterPro" id="IPR050952">
    <property type="entry name" value="TRIM-NHL_E3_ligases"/>
</dbReference>